<feature type="region of interest" description="Disordered" evidence="2">
    <location>
        <begin position="604"/>
        <end position="656"/>
    </location>
</feature>
<dbReference type="OrthoDB" id="10255247at2759"/>
<dbReference type="GO" id="GO:0035253">
    <property type="term" value="C:ciliary rootlet"/>
    <property type="evidence" value="ECO:0007669"/>
    <property type="project" value="TreeGrafter"/>
</dbReference>
<feature type="compositionally biased region" description="Basic residues" evidence="2">
    <location>
        <begin position="646"/>
        <end position="656"/>
    </location>
</feature>
<protein>
    <submittedName>
        <fullName evidence="3">Uncharacterized protein</fullName>
    </submittedName>
</protein>
<keyword evidence="4" id="KW-1185">Reference proteome</keyword>
<dbReference type="PANTHER" id="PTHR46518:SF1">
    <property type="entry name" value="OUTER DYNEIN ARM-DOCKING COMPLEX SUBUNIT 3"/>
    <property type="match status" value="1"/>
</dbReference>
<evidence type="ECO:0000256" key="2">
    <source>
        <dbReference type="SAM" id="MobiDB-lite"/>
    </source>
</evidence>
<evidence type="ECO:0000313" key="3">
    <source>
        <dbReference type="EMBL" id="CAH0111621.1"/>
    </source>
</evidence>
<dbReference type="GO" id="GO:0097542">
    <property type="term" value="C:ciliary tip"/>
    <property type="evidence" value="ECO:0007669"/>
    <property type="project" value="TreeGrafter"/>
</dbReference>
<feature type="coiled-coil region" evidence="1">
    <location>
        <begin position="7"/>
        <end position="59"/>
    </location>
</feature>
<dbReference type="GO" id="GO:0003341">
    <property type="term" value="P:cilium movement"/>
    <property type="evidence" value="ECO:0007669"/>
    <property type="project" value="InterPro"/>
</dbReference>
<reference evidence="3" key="1">
    <citation type="submission" date="2021-11" db="EMBL/GenBank/DDBJ databases">
        <authorList>
            <person name="Schell T."/>
        </authorList>
    </citation>
    <scope>NUCLEOTIDE SEQUENCE</scope>
    <source>
        <strain evidence="3">M5</strain>
    </source>
</reference>
<feature type="compositionally biased region" description="Polar residues" evidence="2">
    <location>
        <begin position="290"/>
        <end position="309"/>
    </location>
</feature>
<dbReference type="AlphaFoldDB" id="A0A8J2WNR0"/>
<dbReference type="Proteomes" id="UP000789390">
    <property type="component" value="Unassembled WGS sequence"/>
</dbReference>
<dbReference type="EMBL" id="CAKKLH010000314">
    <property type="protein sequence ID" value="CAH0111621.1"/>
    <property type="molecule type" value="Genomic_DNA"/>
</dbReference>
<feature type="coiled-coil region" evidence="1">
    <location>
        <begin position="365"/>
        <end position="392"/>
    </location>
</feature>
<dbReference type="PANTHER" id="PTHR46518">
    <property type="entry name" value="COILED-COIL DOMAIN-CONTAINING PROTEIN 151"/>
    <property type="match status" value="1"/>
</dbReference>
<name>A0A8J2WNR0_9CRUS</name>
<evidence type="ECO:0000256" key="1">
    <source>
        <dbReference type="SAM" id="Coils"/>
    </source>
</evidence>
<dbReference type="InterPro" id="IPR033192">
    <property type="entry name" value="ODAD3"/>
</dbReference>
<gene>
    <name evidence="3" type="ORF">DGAL_LOCUS15271</name>
</gene>
<evidence type="ECO:0000313" key="4">
    <source>
        <dbReference type="Proteomes" id="UP000789390"/>
    </source>
</evidence>
<proteinExistence type="predicted"/>
<sequence>MLKAGHYTDLLRQVNELKRQLHLVEAERKACEDEGNETIKRNQQQLNRLKQDVGDIKSELSDTVKNTRQNHPSGILQVLKANNIDYSKYKLTKSADEILTDLDWRIADLVKQADLTKHQTQTIYQRINEIDEQLAIELDVSQAESPMPGGLSSAASSSLQSPVKSAATPPAFNAFAMAKMMDEEATLTEIQSIRQKMVEAYHIQRQYKTILDVISGERIGYESQLTDLEKSTADSKLEASKLKEVREAAKRARDIAKTELQHHEETLVASTRETDRLLSDYKRRIDEMKSTASNTSNRQVRNQTTTPMNRVTHHPAGSTGHLSNNSGGAGASSEISLADQEARQALQESKKAIDHLKSVTGAADVRSTIRIVESQKEKCDELRQQFHVLQERVQYLAQLKETLSTRLNQLIEVQALSSNNSTRPTPRNLDELFGDDGSLMATPHYKTTGSINGEYQTGHEDAGEQQLDCNEALGTLASTITKICSQIPFGPPVEEANYPSESASMTDHLNVLNLLESKLSSLMELVKSLDAIKAEPSTVNGNPNNNQDLLYSQVGQLSLPSSPRLVDPAIKLMQQQQQTAAEAAAATASAAVGAGAAAGAVTTDRVGRANNPKLRGANESGSDEDQVPTRGFLKRQTRIIVDAKTKKQNQRPRKND</sequence>
<comment type="caution">
    <text evidence="3">The sequence shown here is derived from an EMBL/GenBank/DDBJ whole genome shotgun (WGS) entry which is preliminary data.</text>
</comment>
<accession>A0A8J2WNR0</accession>
<organism evidence="3 4">
    <name type="scientific">Daphnia galeata</name>
    <dbReference type="NCBI Taxonomy" id="27404"/>
    <lineage>
        <taxon>Eukaryota</taxon>
        <taxon>Metazoa</taxon>
        <taxon>Ecdysozoa</taxon>
        <taxon>Arthropoda</taxon>
        <taxon>Crustacea</taxon>
        <taxon>Branchiopoda</taxon>
        <taxon>Diplostraca</taxon>
        <taxon>Cladocera</taxon>
        <taxon>Anomopoda</taxon>
        <taxon>Daphniidae</taxon>
        <taxon>Daphnia</taxon>
    </lineage>
</organism>
<keyword evidence="1" id="KW-0175">Coiled coil</keyword>
<feature type="region of interest" description="Disordered" evidence="2">
    <location>
        <begin position="286"/>
        <end position="343"/>
    </location>
</feature>
<dbReference type="GO" id="GO:0036158">
    <property type="term" value="P:outer dynein arm assembly"/>
    <property type="evidence" value="ECO:0007669"/>
    <property type="project" value="InterPro"/>
</dbReference>
<dbReference type="GO" id="GO:0036064">
    <property type="term" value="C:ciliary basal body"/>
    <property type="evidence" value="ECO:0007669"/>
    <property type="project" value="TreeGrafter"/>
</dbReference>